<evidence type="ECO:0000313" key="3">
    <source>
        <dbReference type="Proteomes" id="UP000005442"/>
    </source>
</evidence>
<evidence type="ECO:0000313" key="2">
    <source>
        <dbReference type="EMBL" id="AEV73970.1"/>
    </source>
</evidence>
<sequence>MFHYVEPPHSYVRTTSTSVVHHADYLVRREGHALCGATLEDAATLAEPGSADTICPDCDEKLVLYHLEWWREQALAATAELEALRAKHPETEVPVQQVDATPEPEPEPEPTTLLDHARRELVKLCREFDDAVPYFRLKNTMQAFSDGLESDERVLLAQQIGGDGTLIRWSTIEVVALGRQVSNSPVQGDSEATWDAWVQDPYPPPKKPKRRFGRS</sequence>
<protein>
    <submittedName>
        <fullName evidence="2">Uncharacterized protein</fullName>
    </submittedName>
</protein>
<dbReference type="STRING" id="710685.MycrhN_3449"/>
<feature type="region of interest" description="Disordered" evidence="1">
    <location>
        <begin position="182"/>
        <end position="215"/>
    </location>
</feature>
<accession>G8RR45</accession>
<dbReference type="eggNOG" id="ENOG5031J52">
    <property type="taxonomic scope" value="Bacteria"/>
</dbReference>
<keyword evidence="3" id="KW-1185">Reference proteome</keyword>
<feature type="region of interest" description="Disordered" evidence="1">
    <location>
        <begin position="90"/>
        <end position="111"/>
    </location>
</feature>
<dbReference type="PATRIC" id="fig|710685.3.peg.3456"/>
<name>G8RR45_MYCRN</name>
<dbReference type="KEGG" id="mrh:MycrhN_3449"/>
<dbReference type="AlphaFoldDB" id="G8RR45"/>
<proteinExistence type="predicted"/>
<evidence type="ECO:0000256" key="1">
    <source>
        <dbReference type="SAM" id="MobiDB-lite"/>
    </source>
</evidence>
<reference evidence="2 3" key="1">
    <citation type="submission" date="2011-12" db="EMBL/GenBank/DDBJ databases">
        <title>Complete sequence of Mycobacterium rhodesiae NBB3.</title>
        <authorList>
            <consortium name="US DOE Joint Genome Institute"/>
            <person name="Lucas S."/>
            <person name="Han J."/>
            <person name="Lapidus A."/>
            <person name="Cheng J.-F."/>
            <person name="Goodwin L."/>
            <person name="Pitluck S."/>
            <person name="Peters L."/>
            <person name="Mikhailova N."/>
            <person name="Gu W."/>
            <person name="Detter J.C."/>
            <person name="Han C."/>
            <person name="Tapia R."/>
            <person name="Land M."/>
            <person name="Hauser L."/>
            <person name="Kyrpides N."/>
            <person name="Ivanova N."/>
            <person name="Pagani I."/>
            <person name="Mattes T."/>
            <person name="Holmes A."/>
            <person name="Rutledge P."/>
            <person name="Paulsen I."/>
            <person name="Coleman N."/>
            <person name="Woyke T."/>
        </authorList>
    </citation>
    <scope>NUCLEOTIDE SEQUENCE [LARGE SCALE GENOMIC DNA]</scope>
    <source>
        <strain evidence="2 3">NBB3</strain>
    </source>
</reference>
<organism evidence="2 3">
    <name type="scientific">Mycolicibacterium rhodesiae (strain NBB3)</name>
    <name type="common">Mycobacterium rhodesiae</name>
    <dbReference type="NCBI Taxonomy" id="710685"/>
    <lineage>
        <taxon>Bacteria</taxon>
        <taxon>Bacillati</taxon>
        <taxon>Actinomycetota</taxon>
        <taxon>Actinomycetes</taxon>
        <taxon>Mycobacteriales</taxon>
        <taxon>Mycobacteriaceae</taxon>
        <taxon>Mycolicibacterium</taxon>
    </lineage>
</organism>
<dbReference type="EMBL" id="CP003169">
    <property type="protein sequence ID" value="AEV73970.1"/>
    <property type="molecule type" value="Genomic_DNA"/>
</dbReference>
<feature type="compositionally biased region" description="Basic residues" evidence="1">
    <location>
        <begin position="206"/>
        <end position="215"/>
    </location>
</feature>
<dbReference type="Proteomes" id="UP000005442">
    <property type="component" value="Chromosome"/>
</dbReference>
<dbReference type="HOGENOM" id="CLU_1282055_0_0_11"/>
<gene>
    <name evidence="2" type="ordered locus">MycrhN_3449</name>
</gene>